<dbReference type="SUPFAM" id="SSF48371">
    <property type="entry name" value="ARM repeat"/>
    <property type="match status" value="1"/>
</dbReference>
<keyword evidence="1" id="KW-0547">Nucleotide-binding</keyword>
<dbReference type="CDD" id="cd18797">
    <property type="entry name" value="SF2_C_Hrq"/>
    <property type="match status" value="1"/>
</dbReference>
<dbReference type="Pfam" id="PF00270">
    <property type="entry name" value="DEAD"/>
    <property type="match status" value="1"/>
</dbReference>
<dbReference type="PANTHER" id="PTHR47957:SF3">
    <property type="entry name" value="ATP-DEPENDENT HELICASE HRQ1"/>
    <property type="match status" value="1"/>
</dbReference>
<dbReference type="SMART" id="SM00567">
    <property type="entry name" value="EZ_HEAT"/>
    <property type="match status" value="4"/>
</dbReference>
<dbReference type="SMART" id="SM00490">
    <property type="entry name" value="HELICc"/>
    <property type="match status" value="1"/>
</dbReference>
<evidence type="ECO:0000256" key="1">
    <source>
        <dbReference type="ARBA" id="ARBA00022741"/>
    </source>
</evidence>
<dbReference type="PROSITE" id="PS51194">
    <property type="entry name" value="HELICASE_CTER"/>
    <property type="match status" value="1"/>
</dbReference>
<dbReference type="PANTHER" id="PTHR47957">
    <property type="entry name" value="ATP-DEPENDENT HELICASE HRQ1"/>
    <property type="match status" value="1"/>
</dbReference>
<name>A0ABU8TTV9_METWO</name>
<comment type="caution">
    <text evidence="5">The sequence shown here is derived from an EMBL/GenBank/DDBJ whole genome shotgun (WGS) entry which is preliminary data.</text>
</comment>
<organism evidence="5 6">
    <name type="scientific">Methanothermobacter wolfeii</name>
    <name type="common">Methanobacterium wolfei</name>
    <dbReference type="NCBI Taxonomy" id="145261"/>
    <lineage>
        <taxon>Archaea</taxon>
        <taxon>Methanobacteriati</taxon>
        <taxon>Methanobacteriota</taxon>
        <taxon>Methanomada group</taxon>
        <taxon>Methanobacteria</taxon>
        <taxon>Methanobacteriales</taxon>
        <taxon>Methanobacteriaceae</taxon>
        <taxon>Methanothermobacter</taxon>
    </lineage>
</organism>
<proteinExistence type="predicted"/>
<protein>
    <submittedName>
        <fullName evidence="5">HEAT repeat domain-containing protein</fullName>
    </submittedName>
</protein>
<dbReference type="InterPro" id="IPR011545">
    <property type="entry name" value="DEAD/DEAH_box_helicase_dom"/>
</dbReference>
<dbReference type="Gene3D" id="1.25.10.10">
    <property type="entry name" value="Leucine-rich Repeat Variant"/>
    <property type="match status" value="1"/>
</dbReference>
<dbReference type="RefSeq" id="WP_340222359.1">
    <property type="nucleotide sequence ID" value="NZ_JAXUHJ010000008.1"/>
</dbReference>
<keyword evidence="2" id="KW-0067">ATP-binding</keyword>
<dbReference type="PROSITE" id="PS51192">
    <property type="entry name" value="HELICASE_ATP_BIND_1"/>
    <property type="match status" value="1"/>
</dbReference>
<dbReference type="EMBL" id="JAXUHJ010000008">
    <property type="protein sequence ID" value="MEJ8542487.1"/>
    <property type="molecule type" value="Genomic_DNA"/>
</dbReference>
<evidence type="ECO:0000313" key="6">
    <source>
        <dbReference type="Proteomes" id="UP001369247"/>
    </source>
</evidence>
<feature type="domain" description="Helicase C-terminal" evidence="4">
    <location>
        <begin position="439"/>
        <end position="616"/>
    </location>
</feature>
<gene>
    <name evidence="5" type="ORF">U2150_03140</name>
</gene>
<dbReference type="InterPro" id="IPR014001">
    <property type="entry name" value="Helicase_ATP-bd"/>
</dbReference>
<dbReference type="Pfam" id="PF13646">
    <property type="entry name" value="HEAT_2"/>
    <property type="match status" value="1"/>
</dbReference>
<dbReference type="Pfam" id="PF00271">
    <property type="entry name" value="Helicase_C"/>
    <property type="match status" value="1"/>
</dbReference>
<feature type="domain" description="Helicase ATP-binding" evidence="3">
    <location>
        <begin position="231"/>
        <end position="410"/>
    </location>
</feature>
<accession>A0ABU8TTV9</accession>
<evidence type="ECO:0000313" key="5">
    <source>
        <dbReference type="EMBL" id="MEJ8542487.1"/>
    </source>
</evidence>
<reference evidence="5 6" key="1">
    <citation type="submission" date="2023-12" db="EMBL/GenBank/DDBJ databases">
        <title>Phenotypic and Genomic Characterization of Methanothermobacter wolfeii Strain BSEL, a CO2-Capturing Archaeon with Minimal Nutrient Requirements.</title>
        <authorList>
            <person name="Ale Enriquez F."/>
            <person name="Ahring B.K."/>
        </authorList>
    </citation>
    <scope>NUCLEOTIDE SEQUENCE [LARGE SCALE GENOMIC DNA]</scope>
    <source>
        <strain evidence="5 6">BSEL-1</strain>
    </source>
</reference>
<keyword evidence="6" id="KW-1185">Reference proteome</keyword>
<dbReference type="Pfam" id="PF03130">
    <property type="entry name" value="HEAT_PBS"/>
    <property type="match status" value="1"/>
</dbReference>
<dbReference type="InterPro" id="IPR027417">
    <property type="entry name" value="P-loop_NTPase"/>
</dbReference>
<evidence type="ECO:0000259" key="3">
    <source>
        <dbReference type="PROSITE" id="PS51192"/>
    </source>
</evidence>
<dbReference type="CDD" id="cd17923">
    <property type="entry name" value="DEXHc_Hrq1-like"/>
    <property type="match status" value="1"/>
</dbReference>
<sequence length="994" mass="112295">MDLQAEEDVELIIKALEDKHDDVRWKAAKKLGEMGDKGAAEPLIKALEDEDVFFVKGRIALALGRIGDKRAVESLIRTLKHEDEDVRGKAALALGRIGDKRAVEPLIKALKDKHEYVRWRAAWALGRIGDKRAVEALNALKDERENVRKKAVWTPGKMSYEKNDKYKTQNRVKEVLERFTKHWRFRDAIEHVETIPGREAEYSDVDDLPENIMEYLEGKGIRPYRHQKETLEAARRGENVLITTPTASGKTLAFNLPILEALTNDPEATALYIYPAKALSRDQLKVLKELESELGLTLNPAAYDGDTPRDRRPWIRRNSRMVITNPHQLHRILPWHHQWRRFYSNLKYVVVDEAHQYRGVFGSNVAFLIRRLRRICRYYGSSPVFILASATLANPEEFARKLTGLDFHVVAGDSSPSGPKHFVFYNPYLKRGEPSAHLETSNILTFLVRRNIQTLCFTVSRKMAELITRLTRQQLDSADRRLVERVTSYRAGYRPEERRKIEGDFKKGDLTGVTATNALEMGIDIGSLDAVIISGFPGTLISTWQQAGRAGRNMNDSMVVIVAFENPLDQYLMKNPSFLFERPHENAIIDLENRFILRNQTACAASELPLTLRDFSDHDFSVRVARDMIDEGELEVSGDGLGCSGEPHLRYGLNDASSDTFTVIADGRVLETLTRSQAYREAHEGAVLLNHGNSYTVEDFDLEGRRITVRRKDVEYHTAVLRETELRIIEVLRTRRLGDLQLNFGEVEVTEHYTGYRVISYSRVLGRRDLDLPPLRFRTMALWFTIPSSIKDDVEFAFSEDDAFEGGLHGAEHALIALFPLHVLCDRMDIGGLSTPEHPDTGAPTIFIYDGFEGGIGLSEKAMSVFEDLLSSTLSHVFGCSCSDGCPSCIYSPKCGNDNSPLHKGAAIWMLNNLRHLAGGPVEDAEAEDVDDPLQEAARLCTEGRFSDAKLMLHEILEESPGDPGACYLMGAILREQGEAEMAEYFHERIRGAK</sequence>
<dbReference type="SUPFAM" id="SSF52540">
    <property type="entry name" value="P-loop containing nucleoside triphosphate hydrolases"/>
    <property type="match status" value="1"/>
</dbReference>
<dbReference type="InterPro" id="IPR011989">
    <property type="entry name" value="ARM-like"/>
</dbReference>
<evidence type="ECO:0000259" key="4">
    <source>
        <dbReference type="PROSITE" id="PS51194"/>
    </source>
</evidence>
<dbReference type="InterPro" id="IPR004155">
    <property type="entry name" value="PBS_lyase_HEAT"/>
</dbReference>
<dbReference type="InterPro" id="IPR001650">
    <property type="entry name" value="Helicase_C-like"/>
</dbReference>
<dbReference type="InterPro" id="IPR018973">
    <property type="entry name" value="MZB"/>
</dbReference>
<dbReference type="InterPro" id="IPR016024">
    <property type="entry name" value="ARM-type_fold"/>
</dbReference>
<dbReference type="Proteomes" id="UP001369247">
    <property type="component" value="Unassembled WGS sequence"/>
</dbReference>
<evidence type="ECO:0000256" key="2">
    <source>
        <dbReference type="ARBA" id="ARBA00022840"/>
    </source>
</evidence>
<dbReference type="Pfam" id="PF09369">
    <property type="entry name" value="MZB"/>
    <property type="match status" value="1"/>
</dbReference>
<dbReference type="Gene3D" id="3.40.50.300">
    <property type="entry name" value="P-loop containing nucleotide triphosphate hydrolases"/>
    <property type="match status" value="2"/>
</dbReference>
<dbReference type="SMART" id="SM00487">
    <property type="entry name" value="DEXDc"/>
    <property type="match status" value="1"/>
</dbReference>